<sequence length="95" mass="9842">MAPTGKAPSVDPLSQSLPTELTSWSDAEETLVKTANAGEVPNKVEAALRDEGADMLTGTDKKLAGTTVDREVVSGANPMAANALGAKFVEMLKAR</sequence>
<dbReference type="EMBL" id="ML143416">
    <property type="protein sequence ID" value="TBU29022.1"/>
    <property type="molecule type" value="Genomic_DNA"/>
</dbReference>
<dbReference type="OrthoDB" id="543156at2759"/>
<dbReference type="InterPro" id="IPR029062">
    <property type="entry name" value="Class_I_gatase-like"/>
</dbReference>
<evidence type="ECO:0000313" key="2">
    <source>
        <dbReference type="EMBL" id="TBU29022.1"/>
    </source>
</evidence>
<proteinExistence type="predicted"/>
<name>A0A4Q9MR92_9APHY</name>
<evidence type="ECO:0000256" key="1">
    <source>
        <dbReference type="SAM" id="MobiDB-lite"/>
    </source>
</evidence>
<protein>
    <submittedName>
        <fullName evidence="2">Uncharacterized protein</fullName>
    </submittedName>
</protein>
<feature type="compositionally biased region" description="Polar residues" evidence="1">
    <location>
        <begin position="12"/>
        <end position="22"/>
    </location>
</feature>
<dbReference type="SUPFAM" id="SSF52317">
    <property type="entry name" value="Class I glutamine amidotransferase-like"/>
    <property type="match status" value="1"/>
</dbReference>
<reference evidence="2" key="1">
    <citation type="submission" date="2019-01" db="EMBL/GenBank/DDBJ databases">
        <title>Draft genome sequences of three monokaryotic isolates of the white-rot basidiomycete fungus Dichomitus squalens.</title>
        <authorList>
            <consortium name="DOE Joint Genome Institute"/>
            <person name="Lopez S.C."/>
            <person name="Andreopoulos B."/>
            <person name="Pangilinan J."/>
            <person name="Lipzen A."/>
            <person name="Riley R."/>
            <person name="Ahrendt S."/>
            <person name="Ng V."/>
            <person name="Barry K."/>
            <person name="Daum C."/>
            <person name="Grigoriev I.V."/>
            <person name="Hilden K.S."/>
            <person name="Makela M.R."/>
            <person name="de Vries R.P."/>
        </authorList>
    </citation>
    <scope>NUCLEOTIDE SEQUENCE [LARGE SCALE GENOMIC DNA]</scope>
    <source>
        <strain evidence="2">OM18370.1</strain>
    </source>
</reference>
<feature type="region of interest" description="Disordered" evidence="1">
    <location>
        <begin position="1"/>
        <end position="22"/>
    </location>
</feature>
<dbReference type="AlphaFoldDB" id="A0A4Q9MR92"/>
<dbReference type="Proteomes" id="UP000292957">
    <property type="component" value="Unassembled WGS sequence"/>
</dbReference>
<gene>
    <name evidence="2" type="ORF">BD311DRAFT_806455</name>
</gene>
<dbReference type="Gene3D" id="3.40.50.880">
    <property type="match status" value="1"/>
</dbReference>
<organism evidence="2">
    <name type="scientific">Dichomitus squalens</name>
    <dbReference type="NCBI Taxonomy" id="114155"/>
    <lineage>
        <taxon>Eukaryota</taxon>
        <taxon>Fungi</taxon>
        <taxon>Dikarya</taxon>
        <taxon>Basidiomycota</taxon>
        <taxon>Agaricomycotina</taxon>
        <taxon>Agaricomycetes</taxon>
        <taxon>Polyporales</taxon>
        <taxon>Polyporaceae</taxon>
        <taxon>Dichomitus</taxon>
    </lineage>
</organism>
<accession>A0A4Q9MR92</accession>